<feature type="transmembrane region" description="Helical" evidence="1">
    <location>
        <begin position="42"/>
        <end position="65"/>
    </location>
</feature>
<dbReference type="KEGG" id="erc:Ecym_8180"/>
<keyword evidence="1" id="KW-1133">Transmembrane helix</keyword>
<evidence type="ECO:0000313" key="3">
    <source>
        <dbReference type="Proteomes" id="UP000006790"/>
    </source>
</evidence>
<evidence type="ECO:0000313" key="2">
    <source>
        <dbReference type="EMBL" id="AET41466.1"/>
    </source>
</evidence>
<dbReference type="HOGENOM" id="CLU_1554888_0_0_1"/>
<dbReference type="OMA" id="WISICDY"/>
<dbReference type="GeneID" id="11471505"/>
<reference evidence="3" key="1">
    <citation type="journal article" date="2012" name="G3 (Bethesda)">
        <title>Pichia sorbitophila, an interspecies yeast hybrid reveals early steps of genome resolution following polyploidization.</title>
        <authorList>
            <person name="Leh Louis V."/>
            <person name="Despons L."/>
            <person name="Friedrich A."/>
            <person name="Martin T."/>
            <person name="Durrens P."/>
            <person name="Casaregola S."/>
            <person name="Neuveglise C."/>
            <person name="Fairhead C."/>
            <person name="Marck C."/>
            <person name="Cruz J.A."/>
            <person name="Straub M.L."/>
            <person name="Kugler V."/>
            <person name="Sacerdot C."/>
            <person name="Uzunov Z."/>
            <person name="Thierry A."/>
            <person name="Weiss S."/>
            <person name="Bleykasten C."/>
            <person name="De Montigny J."/>
            <person name="Jacques N."/>
            <person name="Jung P."/>
            <person name="Lemaire M."/>
            <person name="Mallet S."/>
            <person name="Morel G."/>
            <person name="Richard G.F."/>
            <person name="Sarkar A."/>
            <person name="Savel G."/>
            <person name="Schacherer J."/>
            <person name="Seret M.L."/>
            <person name="Talla E."/>
            <person name="Samson G."/>
            <person name="Jubin C."/>
            <person name="Poulain J."/>
            <person name="Vacherie B."/>
            <person name="Barbe V."/>
            <person name="Pelletier E."/>
            <person name="Sherman D.J."/>
            <person name="Westhof E."/>
            <person name="Weissenbach J."/>
            <person name="Baret P.V."/>
            <person name="Wincker P."/>
            <person name="Gaillardin C."/>
            <person name="Dujon B."/>
            <person name="Souciet J.L."/>
        </authorList>
    </citation>
    <scope>NUCLEOTIDE SEQUENCE [LARGE SCALE GENOMIC DNA]</scope>
    <source>
        <strain evidence="3">CBS 270.75 / DBVPG 7215 / KCTC 17166 / NRRL Y-17582</strain>
    </source>
</reference>
<accession>G8JX92</accession>
<proteinExistence type="predicted"/>
<dbReference type="RefSeq" id="XP_003648283.1">
    <property type="nucleotide sequence ID" value="XM_003648235.1"/>
</dbReference>
<keyword evidence="1" id="KW-0812">Transmembrane</keyword>
<sequence>MSERNINRTYWSDEWFLLPESIKPKELKSFLTDSDKIGSFSFMWFTVFIISLLAYMIFSFVYEYSYAMKKRIQRRHEEALISQKPIWISICDYHTKLSPAAQDAYLEYSQRMFEQLRGRLEVEKAQSTAIQNAKTKAEEELNGLKRLTAWACKRAHFSKWKFKEQRHIILEDMV</sequence>
<dbReference type="EMBL" id="CP002504">
    <property type="protein sequence ID" value="AET41466.1"/>
    <property type="molecule type" value="Genomic_DNA"/>
</dbReference>
<dbReference type="Proteomes" id="UP000006790">
    <property type="component" value="Chromosome 8"/>
</dbReference>
<evidence type="ECO:0000256" key="1">
    <source>
        <dbReference type="SAM" id="Phobius"/>
    </source>
</evidence>
<protein>
    <submittedName>
        <fullName evidence="2">Uncharacterized protein</fullName>
    </submittedName>
</protein>
<name>G8JX92_ERECY</name>
<keyword evidence="1" id="KW-0472">Membrane</keyword>
<dbReference type="AlphaFoldDB" id="G8JX92"/>
<keyword evidence="3" id="KW-1185">Reference proteome</keyword>
<dbReference type="OrthoDB" id="4068334at2759"/>
<organism evidence="2 3">
    <name type="scientific">Eremothecium cymbalariae (strain CBS 270.75 / DBVPG 7215 / KCTC 17166 / NRRL Y-17582)</name>
    <name type="common">Yeast</name>
    <dbReference type="NCBI Taxonomy" id="931890"/>
    <lineage>
        <taxon>Eukaryota</taxon>
        <taxon>Fungi</taxon>
        <taxon>Dikarya</taxon>
        <taxon>Ascomycota</taxon>
        <taxon>Saccharomycotina</taxon>
        <taxon>Saccharomycetes</taxon>
        <taxon>Saccharomycetales</taxon>
        <taxon>Saccharomycetaceae</taxon>
        <taxon>Eremothecium</taxon>
    </lineage>
</organism>
<gene>
    <name evidence="2" type="ordered locus">Ecym_8180</name>
</gene>
<dbReference type="InParanoid" id="G8JX92"/>